<dbReference type="RefSeq" id="WP_109334398.1">
    <property type="nucleotide sequence ID" value="NZ_CP029359.1"/>
</dbReference>
<dbReference type="KEGG" id="azz:DEW08_30090"/>
<reference evidence="2" key="1">
    <citation type="submission" date="2018-05" db="EMBL/GenBank/DDBJ databases">
        <title>Azospirillum thermophila sp. nov., a novel isolated from hot spring.</title>
        <authorList>
            <person name="Zhao Z."/>
        </authorList>
    </citation>
    <scope>NUCLEOTIDE SEQUENCE [LARGE SCALE GENOMIC DNA]</scope>
    <source>
        <strain evidence="2">CFH 70021</strain>
        <plasmid evidence="2">unnamed4</plasmid>
    </source>
</reference>
<gene>
    <name evidence="1" type="ORF">DEW08_30090</name>
</gene>
<dbReference type="EMBL" id="CP029359">
    <property type="protein sequence ID" value="AWK90262.1"/>
    <property type="molecule type" value="Genomic_DNA"/>
</dbReference>
<evidence type="ECO:0000313" key="1">
    <source>
        <dbReference type="EMBL" id="AWK90262.1"/>
    </source>
</evidence>
<evidence type="ECO:0008006" key="3">
    <source>
        <dbReference type="Google" id="ProtNLM"/>
    </source>
</evidence>
<evidence type="ECO:0000313" key="2">
    <source>
        <dbReference type="Proteomes" id="UP000245629"/>
    </source>
</evidence>
<accession>A0A2S2D0J2</accession>
<dbReference type="AlphaFoldDB" id="A0A2S2D0J2"/>
<keyword evidence="1" id="KW-0614">Plasmid</keyword>
<protein>
    <recommendedName>
        <fullName evidence="3">Capsule biosynthesis protein</fullName>
    </recommendedName>
</protein>
<dbReference type="SUPFAM" id="SSF53756">
    <property type="entry name" value="UDP-Glycosyltransferase/glycogen phosphorylase"/>
    <property type="match status" value="1"/>
</dbReference>
<organism evidence="1 2">
    <name type="scientific">Azospirillum thermophilum</name>
    <dbReference type="NCBI Taxonomy" id="2202148"/>
    <lineage>
        <taxon>Bacteria</taxon>
        <taxon>Pseudomonadati</taxon>
        <taxon>Pseudomonadota</taxon>
        <taxon>Alphaproteobacteria</taxon>
        <taxon>Rhodospirillales</taxon>
        <taxon>Azospirillaceae</taxon>
        <taxon>Azospirillum</taxon>
    </lineage>
</organism>
<sequence length="529" mass="59669">MKILCYSPYVAWQIHAAWETTILQALQFDGADIDYVLCDGALPACDLDWPGDPRTPSKCNRCQKQQAGFAGGQPVRFQWFGRYQRPEDEAEARAWLESLPGDGLMEATYQGYPIGEWVRSSTHQHFRINRLDLDNDYVRRIFRDFLLAGVMTVKGFGRLLDASRPDLLLVLNGHRSTLRVARELARERGIRTLVHERGLHHRQTVSLVENDHCNSRTLYPALWQAWGEVPLTRAEIEAATGYMENRAHGRLLNWRQFSPAPTGAATIYRTLDLDPLRPVWAMYPASADELVGIADFGDVAGMQVAWIEHTMRFAAAHPEIQLVIRTHPNLDPASIPNKEFSAPIPANRDELAYFTELRQRLPANVRMIMPGDAVSSYDLCDAATVGMVFSSTMGLEMACRGINVVLADGGMWQGLPFMHQAAAPSDCREVYERMLKLKPQTRSAAVQRSALRFAYALVYRWLLHMPLVEMPTPYSGKLAFTAPEDLARGKDPALDRIRRIVFDGESVIPRPDAGHLVRTDAEERAWFGI</sequence>
<proteinExistence type="predicted"/>
<dbReference type="OrthoDB" id="5653355at2"/>
<dbReference type="Proteomes" id="UP000245629">
    <property type="component" value="Plasmid unnamed4"/>
</dbReference>
<keyword evidence="2" id="KW-1185">Reference proteome</keyword>
<geneLocation type="plasmid" evidence="1 2">
    <name>unnamed4</name>
</geneLocation>
<name>A0A2S2D0J2_9PROT</name>